<comment type="caution">
    <text evidence="2">The sequence shown here is derived from an EMBL/GenBank/DDBJ whole genome shotgun (WGS) entry which is preliminary data.</text>
</comment>
<dbReference type="PANTHER" id="PTHR31094:SF2">
    <property type="entry name" value="RIKEN CDNA 2310061I04 GENE"/>
    <property type="match status" value="1"/>
</dbReference>
<sequence>MKSLLSMVAIATTVATVSVLPVNILAFPATTTAVHSRRIRQAPNLSSSSSSLPSSSLSSSLGITDIPTILLLESTIEETLERTSSSPSPDNNNHSNSNSNNSKNLSPFLQGMVDEQRQLQMNVGKAMDTLRKDYPYFLKRSPDYSIYHDSITLSSSDGQIQLSKLSSYRKAFGIIRTMSSLLYDTDRSVIQSRMIYDATRSQIRVSYNARLVPKLGMVASLGLGFVGSVHRTVHVDGISVYSMDLSSTYTEDEHGNIIKNDGAGKIIEHRIEKLLVNGAPLSPPYFNSFGFEMVTSPSGQLAGAGAWSFEQL</sequence>
<protein>
    <submittedName>
        <fullName evidence="2">Uncharacterized protein</fullName>
    </submittedName>
</protein>
<feature type="compositionally biased region" description="Low complexity" evidence="1">
    <location>
        <begin position="82"/>
        <end position="107"/>
    </location>
</feature>
<evidence type="ECO:0000313" key="3">
    <source>
        <dbReference type="Proteomes" id="UP001530293"/>
    </source>
</evidence>
<dbReference type="PANTHER" id="PTHR31094">
    <property type="entry name" value="RIKEN CDNA 2310061I04 GENE"/>
    <property type="match status" value="1"/>
</dbReference>
<dbReference type="InterPro" id="IPR018790">
    <property type="entry name" value="DUF2358"/>
</dbReference>
<feature type="region of interest" description="Disordered" evidence="1">
    <location>
        <begin position="80"/>
        <end position="107"/>
    </location>
</feature>
<dbReference type="Pfam" id="PF10184">
    <property type="entry name" value="DUF2358"/>
    <property type="match status" value="1"/>
</dbReference>
<gene>
    <name evidence="2" type="ORF">ACHAWU_009231</name>
</gene>
<proteinExistence type="predicted"/>
<dbReference type="Proteomes" id="UP001530293">
    <property type="component" value="Unassembled WGS sequence"/>
</dbReference>
<keyword evidence="3" id="KW-1185">Reference proteome</keyword>
<dbReference type="EMBL" id="JALLBG020000121">
    <property type="protein sequence ID" value="KAL3763547.1"/>
    <property type="molecule type" value="Genomic_DNA"/>
</dbReference>
<dbReference type="AlphaFoldDB" id="A0ABD3MJ24"/>
<accession>A0ABD3MJ24</accession>
<name>A0ABD3MJ24_9STRA</name>
<reference evidence="2 3" key="1">
    <citation type="submission" date="2024-10" db="EMBL/GenBank/DDBJ databases">
        <title>Updated reference genomes for cyclostephanoid diatoms.</title>
        <authorList>
            <person name="Roberts W.R."/>
            <person name="Alverson A.J."/>
        </authorList>
    </citation>
    <scope>NUCLEOTIDE SEQUENCE [LARGE SCALE GENOMIC DNA]</scope>
    <source>
        <strain evidence="2 3">AJA232-27</strain>
    </source>
</reference>
<evidence type="ECO:0000313" key="2">
    <source>
        <dbReference type="EMBL" id="KAL3763547.1"/>
    </source>
</evidence>
<organism evidence="2 3">
    <name type="scientific">Discostella pseudostelligera</name>
    <dbReference type="NCBI Taxonomy" id="259834"/>
    <lineage>
        <taxon>Eukaryota</taxon>
        <taxon>Sar</taxon>
        <taxon>Stramenopiles</taxon>
        <taxon>Ochrophyta</taxon>
        <taxon>Bacillariophyta</taxon>
        <taxon>Coscinodiscophyceae</taxon>
        <taxon>Thalassiosirophycidae</taxon>
        <taxon>Stephanodiscales</taxon>
        <taxon>Stephanodiscaceae</taxon>
        <taxon>Discostella</taxon>
    </lineage>
</organism>
<evidence type="ECO:0000256" key="1">
    <source>
        <dbReference type="SAM" id="MobiDB-lite"/>
    </source>
</evidence>